<keyword evidence="1" id="KW-0472">Membrane</keyword>
<proteinExistence type="predicted"/>
<evidence type="ECO:0008006" key="4">
    <source>
        <dbReference type="Google" id="ProtNLM"/>
    </source>
</evidence>
<evidence type="ECO:0000313" key="2">
    <source>
        <dbReference type="EMBL" id="BAK16687.1"/>
    </source>
</evidence>
<gene>
    <name evidence="2" type="ordered locus">SSIL_2264</name>
</gene>
<feature type="transmembrane region" description="Helical" evidence="1">
    <location>
        <begin position="58"/>
        <end position="83"/>
    </location>
</feature>
<dbReference type="AlphaFoldDB" id="F2F9G0"/>
<name>F2F9G0_SOLSS</name>
<sequence length="218" mass="23980">MAYLIMLVGLFLGILFFAFVFIASKWSGKYYLAPVITFLFSGMIVAYSLFLVGGFEGMGYLFLAVGFLIVSIVGTLLLPLLIPKIKSQPINKRDKISLLLLPIIFFATIGISIFSQDGYWIIEQASAAPVETEGYRISTISEGSKAITLLLGEKYLGKEIEVESVSKWGSTEIILKFVDGGDKDKVPFIKIGLNEINESLKVQTTEGKIFQPIGSARD</sequence>
<evidence type="ECO:0000313" key="3">
    <source>
        <dbReference type="Proteomes" id="UP000006691"/>
    </source>
</evidence>
<protein>
    <recommendedName>
        <fullName evidence="4">YesK-like protein</fullName>
    </recommendedName>
</protein>
<dbReference type="eggNOG" id="ENOG50308PN">
    <property type="taxonomic scope" value="Bacteria"/>
</dbReference>
<reference evidence="2 3" key="2">
    <citation type="journal article" date="2012" name="J. Biosci. Bioeng.">
        <title>Complete genome sequence and characterization of the N-acylhomoserine lactone-degrading gene of the potato leaf-associated Solibacillus silvestris.</title>
        <authorList>
            <person name="Morohoshi T."/>
            <person name="Tominaga Y."/>
            <person name="Someya N."/>
            <person name="Ikeda T."/>
        </authorList>
    </citation>
    <scope>NUCLEOTIDE SEQUENCE [LARGE SCALE GENOMIC DNA]</scope>
    <source>
        <strain evidence="2 3">StLB046</strain>
    </source>
</reference>
<dbReference type="PATRIC" id="fig|1002809.3.peg.2285"/>
<feature type="transmembrane region" description="Helical" evidence="1">
    <location>
        <begin position="6"/>
        <end position="23"/>
    </location>
</feature>
<keyword evidence="1" id="KW-1133">Transmembrane helix</keyword>
<organism evidence="2 3">
    <name type="scientific">Solibacillus silvestris (strain StLB046)</name>
    <name type="common">Bacillus silvestris</name>
    <dbReference type="NCBI Taxonomy" id="1002809"/>
    <lineage>
        <taxon>Bacteria</taxon>
        <taxon>Bacillati</taxon>
        <taxon>Bacillota</taxon>
        <taxon>Bacilli</taxon>
        <taxon>Bacillales</taxon>
        <taxon>Caryophanaceae</taxon>
        <taxon>Solibacillus</taxon>
    </lineage>
</organism>
<dbReference type="EMBL" id="AP012157">
    <property type="protein sequence ID" value="BAK16687.1"/>
    <property type="molecule type" value="Genomic_DNA"/>
</dbReference>
<accession>F2F9G0</accession>
<evidence type="ECO:0000256" key="1">
    <source>
        <dbReference type="SAM" id="Phobius"/>
    </source>
</evidence>
<feature type="transmembrane region" description="Helical" evidence="1">
    <location>
        <begin position="95"/>
        <end position="114"/>
    </location>
</feature>
<keyword evidence="3" id="KW-1185">Reference proteome</keyword>
<keyword evidence="1" id="KW-0812">Transmembrane</keyword>
<reference evidence="3" key="1">
    <citation type="submission" date="2011-04" db="EMBL/GenBank/DDBJ databases">
        <title>Genome sequence of Solibacillus silvestris StLB046.</title>
        <authorList>
            <person name="Morohoshi T."/>
            <person name="Someya N."/>
            <person name="Ikeda T."/>
        </authorList>
    </citation>
    <scope>NUCLEOTIDE SEQUENCE [LARGE SCALE GENOMIC DNA]</scope>
    <source>
        <strain evidence="3">StLB046</strain>
    </source>
</reference>
<dbReference type="KEGG" id="siv:SSIL_2264"/>
<dbReference type="STRING" id="1002809.SSIL_2264"/>
<dbReference type="Proteomes" id="UP000006691">
    <property type="component" value="Chromosome"/>
</dbReference>
<feature type="transmembrane region" description="Helical" evidence="1">
    <location>
        <begin position="30"/>
        <end position="52"/>
    </location>
</feature>
<dbReference type="HOGENOM" id="CLU_1260376_0_0_9"/>